<evidence type="ECO:0000256" key="3">
    <source>
        <dbReference type="ARBA" id="ARBA00022833"/>
    </source>
</evidence>
<reference evidence="5" key="1">
    <citation type="submission" date="2019-07" db="EMBL/GenBank/DDBJ databases">
        <title>Hyphodiscus hymeniophilus genome sequencing and assembly.</title>
        <authorList>
            <person name="Kramer G."/>
            <person name="Nodwell J."/>
        </authorList>
    </citation>
    <scope>NUCLEOTIDE SEQUENCE</scope>
    <source>
        <strain evidence="5">ATCC 34498</strain>
    </source>
</reference>
<name>A0A9P7AY17_9HELO</name>
<dbReference type="GO" id="GO:0016846">
    <property type="term" value="F:carbon-sulfur lyase activity"/>
    <property type="evidence" value="ECO:0007669"/>
    <property type="project" value="InterPro"/>
</dbReference>
<keyword evidence="2" id="KW-0479">Metal-binding</keyword>
<dbReference type="InterPro" id="IPR052355">
    <property type="entry name" value="CENP-V-like"/>
</dbReference>
<evidence type="ECO:0000259" key="4">
    <source>
        <dbReference type="PROSITE" id="PS51891"/>
    </source>
</evidence>
<comment type="similarity">
    <text evidence="1">Belongs to the Gfa family.</text>
</comment>
<proteinExistence type="inferred from homology"/>
<sequence>MSDPTPTPELKTYDGNCHCGAFKFTARLPELTSVNYCNCSYCSKKGYRWLFPRECTVLKGEGTLKEYKFATGSRSHQFCGICGTTVLAERQGYPLAINANALDVPAAVILDAKVGVYDGKAKDPQYIPAKFAGTEPTAEIEDSRTYYGGCHCGAVTVAMKTGGDLVDHAPEGILECDCSICLKHGTILTYPLKSALSVHASSPSALTTYTFGRKFNEHKFCSNCGVYIYIHKKEHIDEEDWRKFKGDASQDRWRRTQPVNLRVIEGVDWEVLREKGLIERGDWSKMEPKYVVPE</sequence>
<evidence type="ECO:0000256" key="2">
    <source>
        <dbReference type="ARBA" id="ARBA00022723"/>
    </source>
</evidence>
<evidence type="ECO:0000313" key="5">
    <source>
        <dbReference type="EMBL" id="KAG0649797.1"/>
    </source>
</evidence>
<keyword evidence="6" id="KW-1185">Reference proteome</keyword>
<protein>
    <submittedName>
        <fullName evidence="5">Centromere V</fullName>
    </submittedName>
</protein>
<feature type="domain" description="CENP-V/GFA" evidence="4">
    <location>
        <begin position="146"/>
        <end position="270"/>
    </location>
</feature>
<dbReference type="GO" id="GO:0046872">
    <property type="term" value="F:metal ion binding"/>
    <property type="evidence" value="ECO:0007669"/>
    <property type="project" value="UniProtKB-KW"/>
</dbReference>
<comment type="caution">
    <text evidence="5">The sequence shown here is derived from an EMBL/GenBank/DDBJ whole genome shotgun (WGS) entry which is preliminary data.</text>
</comment>
<dbReference type="SUPFAM" id="SSF51316">
    <property type="entry name" value="Mss4-like"/>
    <property type="match status" value="2"/>
</dbReference>
<evidence type="ECO:0000256" key="1">
    <source>
        <dbReference type="ARBA" id="ARBA00005495"/>
    </source>
</evidence>
<dbReference type="Gene3D" id="2.170.150.70">
    <property type="match status" value="2"/>
</dbReference>
<feature type="domain" description="CENP-V/GFA" evidence="4">
    <location>
        <begin position="13"/>
        <end position="118"/>
    </location>
</feature>
<dbReference type="AlphaFoldDB" id="A0A9P7AY17"/>
<dbReference type="Proteomes" id="UP000785200">
    <property type="component" value="Unassembled WGS sequence"/>
</dbReference>
<dbReference type="PANTHER" id="PTHR28620">
    <property type="entry name" value="CENTROMERE PROTEIN V"/>
    <property type="match status" value="1"/>
</dbReference>
<dbReference type="PANTHER" id="PTHR28620:SF1">
    <property type="entry name" value="CENP-V_GFA DOMAIN-CONTAINING PROTEIN"/>
    <property type="match status" value="1"/>
</dbReference>
<organism evidence="5 6">
    <name type="scientific">Hyphodiscus hymeniophilus</name>
    <dbReference type="NCBI Taxonomy" id="353542"/>
    <lineage>
        <taxon>Eukaryota</taxon>
        <taxon>Fungi</taxon>
        <taxon>Dikarya</taxon>
        <taxon>Ascomycota</taxon>
        <taxon>Pezizomycotina</taxon>
        <taxon>Leotiomycetes</taxon>
        <taxon>Helotiales</taxon>
        <taxon>Hyphodiscaceae</taxon>
        <taxon>Hyphodiscus</taxon>
    </lineage>
</organism>
<dbReference type="PROSITE" id="PS51891">
    <property type="entry name" value="CENP_V_GFA"/>
    <property type="match status" value="2"/>
</dbReference>
<evidence type="ECO:0000313" key="6">
    <source>
        <dbReference type="Proteomes" id="UP000785200"/>
    </source>
</evidence>
<keyword evidence="3" id="KW-0862">Zinc</keyword>
<dbReference type="EMBL" id="VNKQ01000007">
    <property type="protein sequence ID" value="KAG0649797.1"/>
    <property type="molecule type" value="Genomic_DNA"/>
</dbReference>
<dbReference type="Pfam" id="PF04828">
    <property type="entry name" value="GFA"/>
    <property type="match status" value="2"/>
</dbReference>
<dbReference type="OrthoDB" id="2993351at2759"/>
<dbReference type="InterPro" id="IPR011057">
    <property type="entry name" value="Mss4-like_sf"/>
</dbReference>
<accession>A0A9P7AY17</accession>
<gene>
    <name evidence="5" type="ORF">D0Z07_3530</name>
</gene>
<dbReference type="InterPro" id="IPR006913">
    <property type="entry name" value="CENP-V/GFA"/>
</dbReference>